<keyword evidence="1" id="KW-0472">Membrane</keyword>
<organism evidence="2 3">
    <name type="scientific">Kaistella pullorum</name>
    <dbReference type="NCBI Taxonomy" id="2763074"/>
    <lineage>
        <taxon>Bacteria</taxon>
        <taxon>Pseudomonadati</taxon>
        <taxon>Bacteroidota</taxon>
        <taxon>Flavobacteriia</taxon>
        <taxon>Flavobacteriales</taxon>
        <taxon>Weeksellaceae</taxon>
        <taxon>Chryseobacterium group</taxon>
        <taxon>Kaistella</taxon>
    </lineage>
</organism>
<dbReference type="RefSeq" id="WP_251834341.1">
    <property type="nucleotide sequence ID" value="NZ_JACSPS010000015.1"/>
</dbReference>
<dbReference type="Proteomes" id="UP000626242">
    <property type="component" value="Unassembled WGS sequence"/>
</dbReference>
<protein>
    <recommendedName>
        <fullName evidence="4">YcxB-like protein domain-containing protein</fullName>
    </recommendedName>
</protein>
<evidence type="ECO:0008006" key="4">
    <source>
        <dbReference type="Google" id="ProtNLM"/>
    </source>
</evidence>
<keyword evidence="3" id="KW-1185">Reference proteome</keyword>
<evidence type="ECO:0000313" key="3">
    <source>
        <dbReference type="Proteomes" id="UP000626242"/>
    </source>
</evidence>
<proteinExistence type="predicted"/>
<name>A0ABR8WQ07_9FLAO</name>
<reference evidence="2 3" key="1">
    <citation type="submission" date="2020-08" db="EMBL/GenBank/DDBJ databases">
        <title>A Genomic Blueprint of the Chicken Gut Microbiome.</title>
        <authorList>
            <person name="Gilroy R."/>
            <person name="Ravi A."/>
            <person name="Getino M."/>
            <person name="Pursley I."/>
            <person name="Horton D.L."/>
            <person name="Alikhan N.-F."/>
            <person name="Baker D."/>
            <person name="Gharbi K."/>
            <person name="Hall N."/>
            <person name="Watson M."/>
            <person name="Adriaenssens E.M."/>
            <person name="Foster-Nyarko E."/>
            <person name="Jarju S."/>
            <person name="Secka A."/>
            <person name="Antonio M."/>
            <person name="Oren A."/>
            <person name="Chaudhuri R."/>
            <person name="La Ragione R.M."/>
            <person name="Hildebrand F."/>
            <person name="Pallen M.J."/>
        </authorList>
    </citation>
    <scope>NUCLEOTIDE SEQUENCE [LARGE SCALE GENOMIC DNA]</scope>
    <source>
        <strain evidence="2 3">Sa1CVA4</strain>
    </source>
</reference>
<evidence type="ECO:0000313" key="2">
    <source>
        <dbReference type="EMBL" id="MBD8019145.1"/>
    </source>
</evidence>
<feature type="transmembrane region" description="Helical" evidence="1">
    <location>
        <begin position="49"/>
        <end position="72"/>
    </location>
</feature>
<comment type="caution">
    <text evidence="2">The sequence shown here is derived from an EMBL/GenBank/DDBJ whole genome shotgun (WGS) entry which is preliminary data.</text>
</comment>
<feature type="transmembrane region" description="Helical" evidence="1">
    <location>
        <begin position="20"/>
        <end position="37"/>
    </location>
</feature>
<keyword evidence="1" id="KW-1133">Transmembrane helix</keyword>
<dbReference type="EMBL" id="JACSPS010000015">
    <property type="protein sequence ID" value="MBD8019145.1"/>
    <property type="molecule type" value="Genomic_DNA"/>
</dbReference>
<gene>
    <name evidence="2" type="ORF">H9628_11770</name>
</gene>
<keyword evidence="1" id="KW-0812">Transmembrane</keyword>
<evidence type="ECO:0000256" key="1">
    <source>
        <dbReference type="SAM" id="Phobius"/>
    </source>
</evidence>
<accession>A0ABR8WQ07</accession>
<sequence length="176" mass="20931">MTLLQFKKYLDQEYLFDKVLDYILAVLILSCGLFLIYESLLTDWSNQLSLGLFISTLLLATYCVYFGIVGFLRIPNLTQIHSIINNDGRENNRKRVYDLAKKFNLFTYPYEIRDNIIMFDTKKILFGNKELFFYYNDKGIYFNVQHKNYRDPKYGCYYSTKKLTNRIISELKDSSS</sequence>